<dbReference type="AlphaFoldDB" id="A0A2K2EW13"/>
<evidence type="ECO:0000313" key="2">
    <source>
        <dbReference type="Proteomes" id="UP000236151"/>
    </source>
</evidence>
<protein>
    <submittedName>
        <fullName evidence="1">Uncharacterized protein</fullName>
    </submittedName>
</protein>
<keyword evidence="2" id="KW-1185">Reference proteome</keyword>
<dbReference type="Proteomes" id="UP000236151">
    <property type="component" value="Unassembled WGS sequence"/>
</dbReference>
<gene>
    <name evidence="1" type="ORF">CDQ84_19285</name>
</gene>
<dbReference type="EMBL" id="NIOJ01000150">
    <property type="protein sequence ID" value="PNT91756.1"/>
    <property type="molecule type" value="Genomic_DNA"/>
</dbReference>
<name>A0A2K2EW13_9CLOT</name>
<sequence length="71" mass="8040">MKNAWTRVLLLKTITEILGKIEQPLLRKFEDIELPNPRIALTPMTACLENSVKNAAYVVNVVVKRDAVYVS</sequence>
<accession>A0A2K2EW13</accession>
<reference evidence="1 2" key="1">
    <citation type="submission" date="2017-06" db="EMBL/GenBank/DDBJ databases">
        <title>Investigating the central metabolism of Clostridium thermosuccinogenes.</title>
        <authorList>
            <person name="Koendjbiharie J.G."/>
            <person name="van Kranenburg R."/>
        </authorList>
    </citation>
    <scope>NUCLEOTIDE SEQUENCE [LARGE SCALE GENOMIC DNA]</scope>
    <source>
        <strain evidence="1 2">DSM 5806</strain>
    </source>
</reference>
<evidence type="ECO:0000313" key="1">
    <source>
        <dbReference type="EMBL" id="PNT91756.1"/>
    </source>
</evidence>
<comment type="caution">
    <text evidence="1">The sequence shown here is derived from an EMBL/GenBank/DDBJ whole genome shotgun (WGS) entry which is preliminary data.</text>
</comment>
<proteinExistence type="predicted"/>
<organism evidence="1 2">
    <name type="scientific">Clostridium thermosuccinogenes</name>
    <dbReference type="NCBI Taxonomy" id="84032"/>
    <lineage>
        <taxon>Bacteria</taxon>
        <taxon>Bacillati</taxon>
        <taxon>Bacillota</taxon>
        <taxon>Clostridia</taxon>
        <taxon>Eubacteriales</taxon>
        <taxon>Clostridiaceae</taxon>
        <taxon>Clostridium</taxon>
    </lineage>
</organism>